<protein>
    <submittedName>
        <fullName evidence="3">G4382 protein</fullName>
    </submittedName>
</protein>
<gene>
    <name evidence="3" type="primary">g4382</name>
    <name evidence="3" type="ORF">VP750_LOCUS3735</name>
</gene>
<keyword evidence="4" id="KW-1185">Reference proteome</keyword>
<dbReference type="EMBL" id="CAXHTA020000006">
    <property type="protein sequence ID" value="CAL5222076.1"/>
    <property type="molecule type" value="Genomic_DNA"/>
</dbReference>
<feature type="domain" description="Cytidyltransferase-like" evidence="2">
    <location>
        <begin position="134"/>
        <end position="276"/>
    </location>
</feature>
<dbReference type="InterPro" id="IPR004821">
    <property type="entry name" value="Cyt_trans-like"/>
</dbReference>
<dbReference type="Pfam" id="PF01467">
    <property type="entry name" value="CTP_transf_like"/>
    <property type="match status" value="1"/>
</dbReference>
<evidence type="ECO:0000313" key="4">
    <source>
        <dbReference type="Proteomes" id="UP001497392"/>
    </source>
</evidence>
<sequence length="288" mass="31121">MAAAVLATGDRLYAFFDGPGLPPTATEGLLQDIGRVLQPVAYYRPQLDLIPLLSFASWSRDKVAKLDVQTLVYDLQDKDEAKALSRDLNHVRETSNLPPLSLTPLAAEVSAHEPPEREPVPADDRPLSFAHVAVGGTFDRLHVGHRLLLAATALICTEKVYIGVTGDQLLQKKAHKELLESYETRAHAAEIYVKAVRPGLTVQTGALLDPKAPTVAATDESMQALVVSKETVPGAQEINRYRKNVGFAELQIVVVDLIADTQAVQGGKVSSTALREQEAARQQGHTAA</sequence>
<dbReference type="NCBIfam" id="NF001985">
    <property type="entry name" value="PRK00777.1"/>
    <property type="match status" value="1"/>
</dbReference>
<feature type="region of interest" description="Disordered" evidence="1">
    <location>
        <begin position="269"/>
        <end position="288"/>
    </location>
</feature>
<organism evidence="3 4">
    <name type="scientific">Coccomyxa viridis</name>
    <dbReference type="NCBI Taxonomy" id="1274662"/>
    <lineage>
        <taxon>Eukaryota</taxon>
        <taxon>Viridiplantae</taxon>
        <taxon>Chlorophyta</taxon>
        <taxon>core chlorophytes</taxon>
        <taxon>Trebouxiophyceae</taxon>
        <taxon>Trebouxiophyceae incertae sedis</taxon>
        <taxon>Coccomyxaceae</taxon>
        <taxon>Coccomyxa</taxon>
    </lineage>
</organism>
<name>A0ABP1FQ74_9CHLO</name>
<dbReference type="PANTHER" id="PTHR10695">
    <property type="entry name" value="DEPHOSPHO-COA KINASE-RELATED"/>
    <property type="match status" value="1"/>
</dbReference>
<dbReference type="PANTHER" id="PTHR10695:SF46">
    <property type="entry name" value="BIFUNCTIONAL COENZYME A SYNTHASE-RELATED"/>
    <property type="match status" value="1"/>
</dbReference>
<evidence type="ECO:0000313" key="3">
    <source>
        <dbReference type="EMBL" id="CAL5222076.1"/>
    </source>
</evidence>
<accession>A0ABP1FQ74</accession>
<comment type="caution">
    <text evidence="3">The sequence shown here is derived from an EMBL/GenBank/DDBJ whole genome shotgun (WGS) entry which is preliminary data.</text>
</comment>
<dbReference type="NCBIfam" id="TIGR00125">
    <property type="entry name" value="cyt_tran_rel"/>
    <property type="match status" value="1"/>
</dbReference>
<evidence type="ECO:0000256" key="1">
    <source>
        <dbReference type="SAM" id="MobiDB-lite"/>
    </source>
</evidence>
<reference evidence="3 4" key="1">
    <citation type="submission" date="2024-06" db="EMBL/GenBank/DDBJ databases">
        <authorList>
            <person name="Kraege A."/>
            <person name="Thomma B."/>
        </authorList>
    </citation>
    <scope>NUCLEOTIDE SEQUENCE [LARGE SCALE GENOMIC DNA]</scope>
</reference>
<dbReference type="InterPro" id="IPR014729">
    <property type="entry name" value="Rossmann-like_a/b/a_fold"/>
</dbReference>
<dbReference type="SUPFAM" id="SSF52374">
    <property type="entry name" value="Nucleotidylyl transferase"/>
    <property type="match status" value="1"/>
</dbReference>
<dbReference type="Proteomes" id="UP001497392">
    <property type="component" value="Unassembled WGS sequence"/>
</dbReference>
<dbReference type="Gene3D" id="3.40.50.620">
    <property type="entry name" value="HUPs"/>
    <property type="match status" value="1"/>
</dbReference>
<proteinExistence type="predicted"/>
<evidence type="ECO:0000259" key="2">
    <source>
        <dbReference type="Pfam" id="PF01467"/>
    </source>
</evidence>